<dbReference type="OrthoDB" id="1859733at2759"/>
<dbReference type="PANTHER" id="PTHR35567">
    <property type="entry name" value="MALATE DEHYDROGENASE (AFU_ORTHOLOGUE AFUA_2G13800)"/>
    <property type="match status" value="1"/>
</dbReference>
<organism evidence="2 3">
    <name type="scientific">Gigaspora margarita</name>
    <dbReference type="NCBI Taxonomy" id="4874"/>
    <lineage>
        <taxon>Eukaryota</taxon>
        <taxon>Fungi</taxon>
        <taxon>Fungi incertae sedis</taxon>
        <taxon>Mucoromycota</taxon>
        <taxon>Glomeromycotina</taxon>
        <taxon>Glomeromycetes</taxon>
        <taxon>Diversisporales</taxon>
        <taxon>Gigasporaceae</taxon>
        <taxon>Gigaspora</taxon>
    </lineage>
</organism>
<accession>A0A8H4EN92</accession>
<dbReference type="PANTHER" id="PTHR35567:SF1">
    <property type="entry name" value="CONSERVED FUNGAL PROTEIN (AFU_ORTHOLOGUE AFUA_1G14230)"/>
    <property type="match status" value="1"/>
</dbReference>
<evidence type="ECO:0000313" key="2">
    <source>
        <dbReference type="EMBL" id="KAF0521368.1"/>
    </source>
</evidence>
<evidence type="ECO:0000256" key="1">
    <source>
        <dbReference type="SAM" id="SignalP"/>
    </source>
</evidence>
<keyword evidence="3" id="KW-1185">Reference proteome</keyword>
<dbReference type="EMBL" id="WTPW01000336">
    <property type="protein sequence ID" value="KAF0521368.1"/>
    <property type="molecule type" value="Genomic_DNA"/>
</dbReference>
<feature type="chain" id="PRO_5034365064" evidence="1">
    <location>
        <begin position="26"/>
        <end position="206"/>
    </location>
</feature>
<proteinExistence type="predicted"/>
<protein>
    <submittedName>
        <fullName evidence="2">Putative exported protein</fullName>
    </submittedName>
</protein>
<keyword evidence="1" id="KW-0732">Signal</keyword>
<dbReference type="AlphaFoldDB" id="A0A8H4EN92"/>
<dbReference type="Proteomes" id="UP000439903">
    <property type="component" value="Unassembled WGS sequence"/>
</dbReference>
<feature type="signal peptide" evidence="1">
    <location>
        <begin position="1"/>
        <end position="25"/>
    </location>
</feature>
<sequence>MMQYFNCFTILCMIWLTALNLFVNADNQIGTITKQPNTPIPVNINVPSGNCFEFLLYGFGVQIYQCVTNGSSTQWSLVGPDAYLINDIKSGKFTPQYEVAHHYYQKTPVNDGKITWQSIISEDTSLVITKLIAQSPSPDGSENIAWLKTQTTSNQGKGAFENITYVLRINSKGGVAPPLAQCGTYQNGTLYSSNYTTEYWYFSKNC</sequence>
<gene>
    <name evidence="2" type="ORF">F8M41_015814</name>
</gene>
<reference evidence="2 3" key="1">
    <citation type="journal article" date="2019" name="Environ. Microbiol.">
        <title>At the nexus of three kingdoms: the genome of the mycorrhizal fungus Gigaspora margarita provides insights into plant, endobacterial and fungal interactions.</title>
        <authorList>
            <person name="Venice F."/>
            <person name="Ghignone S."/>
            <person name="Salvioli di Fossalunga A."/>
            <person name="Amselem J."/>
            <person name="Novero M."/>
            <person name="Xianan X."/>
            <person name="Sedzielewska Toro K."/>
            <person name="Morin E."/>
            <person name="Lipzen A."/>
            <person name="Grigoriev I.V."/>
            <person name="Henrissat B."/>
            <person name="Martin F.M."/>
            <person name="Bonfante P."/>
        </authorList>
    </citation>
    <scope>NUCLEOTIDE SEQUENCE [LARGE SCALE GENOMIC DNA]</scope>
    <source>
        <strain evidence="2 3">BEG34</strain>
    </source>
</reference>
<dbReference type="Pfam" id="PF11937">
    <property type="entry name" value="DUF3455"/>
    <property type="match status" value="1"/>
</dbReference>
<name>A0A8H4EN92_GIGMA</name>
<evidence type="ECO:0000313" key="3">
    <source>
        <dbReference type="Proteomes" id="UP000439903"/>
    </source>
</evidence>
<dbReference type="InterPro" id="IPR021851">
    <property type="entry name" value="DUF3455"/>
</dbReference>
<comment type="caution">
    <text evidence="2">The sequence shown here is derived from an EMBL/GenBank/DDBJ whole genome shotgun (WGS) entry which is preliminary data.</text>
</comment>